<protein>
    <submittedName>
        <fullName evidence="2">Uncharacterized protein</fullName>
    </submittedName>
</protein>
<reference evidence="2 3" key="1">
    <citation type="journal article" date="2003" name="Proc. Natl. Acad. Sci. U.S.A.">
        <title>Complete genome sequence of the Q-fever pathogen, Coxiella burnetii.</title>
        <authorList>
            <person name="Seshadri R."/>
            <person name="Paulsen I.T."/>
            <person name="Eisen J.A."/>
            <person name="Read T.D."/>
            <person name="Nelson K.E."/>
            <person name="Nelson W.C."/>
            <person name="Ward N.L."/>
            <person name="Tettelin H."/>
            <person name="Davidsen T.M."/>
            <person name="Beanan M.J."/>
            <person name="Deboy R.T."/>
            <person name="Daugherty S.C."/>
            <person name="Brinkac L.M."/>
            <person name="Madupu R."/>
            <person name="Dodson R.J."/>
            <person name="Khouri H.M."/>
            <person name="Lee K.H."/>
            <person name="Carty H.A."/>
            <person name="Scanlan D."/>
            <person name="Heinzen R.A."/>
            <person name="Thompson H.A."/>
            <person name="Samuel J.E."/>
            <person name="Fraser C.M."/>
            <person name="Heidelberg J.F."/>
        </authorList>
    </citation>
    <scope>NUCLEOTIDE SEQUENCE [LARGE SCALE GENOMIC DNA]</scope>
    <source>
        <strain evidence="3">RSA 493 / Nine Mile phase I</strain>
    </source>
</reference>
<reference evidence="2 3" key="2">
    <citation type="journal article" date="2009" name="Infect. Immun.">
        <title>Comparative genomics reveal extensive transposon-mediated genomic plasticity and diversity among potential effector proteins within the genus Coxiella.</title>
        <authorList>
            <person name="Beare P.A."/>
            <person name="Unsworth N."/>
            <person name="Andoh M."/>
            <person name="Voth D.E."/>
            <person name="Omsland A."/>
            <person name="Gilk S.D."/>
            <person name="Williams K.P."/>
            <person name="Sobral B.W."/>
            <person name="Kupko J.J.III."/>
            <person name="Porcella S.F."/>
            <person name="Samuel J.E."/>
            <person name="Heinzen R.A."/>
        </authorList>
    </citation>
    <scope>NUCLEOTIDE SEQUENCE [LARGE SCALE GENOMIC DNA]</scope>
    <source>
        <strain evidence="3">RSA 493 / Nine Mile phase I</strain>
    </source>
</reference>
<dbReference type="RefSeq" id="NP_819544.1">
    <property type="nucleotide sequence ID" value="NC_002971.4"/>
</dbReference>
<evidence type="ECO:0000313" key="2">
    <source>
        <dbReference type="EMBL" id="AAO90058.1"/>
    </source>
</evidence>
<dbReference type="KEGG" id="cbu:CBU_0510"/>
<dbReference type="PATRIC" id="fig|227377.7.peg.500"/>
<gene>
    <name evidence="2" type="ordered locus">CBU_0510</name>
</gene>
<dbReference type="EnsemblBacteria" id="AAO90058">
    <property type="protein sequence ID" value="AAO90058"/>
    <property type="gene ID" value="CBU_0510"/>
</dbReference>
<sequence>MSNSGKKFDFQGVLNNIKSMISPESNTPSPDPSDAIGMKIAELSVLAQQLTKSHEEQAKELANVNRLLNDLFKDLEAFRNPPENKTEEKQKDKKEETKKD</sequence>
<dbReference type="GeneID" id="1208394"/>
<dbReference type="RefSeq" id="WP_010957624.1">
    <property type="nucleotide sequence ID" value="NC_002971.4"/>
</dbReference>
<proteinExistence type="predicted"/>
<organism evidence="2 3">
    <name type="scientific">Coxiella burnetii (strain RSA 493 / Nine Mile phase I)</name>
    <dbReference type="NCBI Taxonomy" id="227377"/>
    <lineage>
        <taxon>Bacteria</taxon>
        <taxon>Pseudomonadati</taxon>
        <taxon>Pseudomonadota</taxon>
        <taxon>Gammaproteobacteria</taxon>
        <taxon>Legionellales</taxon>
        <taxon>Coxiellaceae</taxon>
        <taxon>Coxiella</taxon>
    </lineage>
</organism>
<evidence type="ECO:0000256" key="1">
    <source>
        <dbReference type="SAM" id="MobiDB-lite"/>
    </source>
</evidence>
<feature type="region of interest" description="Disordered" evidence="1">
    <location>
        <begin position="75"/>
        <end position="100"/>
    </location>
</feature>
<dbReference type="HOGENOM" id="CLU_2301104_0_0_6"/>
<accession>Q83E24</accession>
<keyword evidence="3" id="KW-1185">Reference proteome</keyword>
<dbReference type="EMBL" id="AE016828">
    <property type="protein sequence ID" value="AAO90058.1"/>
    <property type="molecule type" value="Genomic_DNA"/>
</dbReference>
<dbReference type="Proteomes" id="UP000002671">
    <property type="component" value="Chromosome"/>
</dbReference>
<name>Q83E24_COXBU</name>
<dbReference type="AlphaFoldDB" id="Q83E24"/>
<evidence type="ECO:0000313" key="3">
    <source>
        <dbReference type="Proteomes" id="UP000002671"/>
    </source>
</evidence>
<dbReference type="STRING" id="227377.CBU_0510"/>